<accession>A0ABN9UNZ0</accession>
<feature type="compositionally biased region" description="Basic and acidic residues" evidence="1">
    <location>
        <begin position="51"/>
        <end position="60"/>
    </location>
</feature>
<dbReference type="InterPro" id="IPR032675">
    <property type="entry name" value="LRR_dom_sf"/>
</dbReference>
<feature type="region of interest" description="Disordered" evidence="1">
    <location>
        <begin position="37"/>
        <end position="60"/>
    </location>
</feature>
<dbReference type="Gene3D" id="3.80.10.10">
    <property type="entry name" value="Ribonuclease Inhibitor"/>
    <property type="match status" value="1"/>
</dbReference>
<reference evidence="2" key="1">
    <citation type="submission" date="2023-10" db="EMBL/GenBank/DDBJ databases">
        <authorList>
            <person name="Chen Y."/>
            <person name="Shah S."/>
            <person name="Dougan E. K."/>
            <person name="Thang M."/>
            <person name="Chan C."/>
        </authorList>
    </citation>
    <scope>NUCLEOTIDE SEQUENCE [LARGE SCALE GENOMIC DNA]</scope>
</reference>
<gene>
    <name evidence="2" type="ORF">PCOR1329_LOCUS49756</name>
</gene>
<evidence type="ECO:0000313" key="2">
    <source>
        <dbReference type="EMBL" id="CAK0860932.1"/>
    </source>
</evidence>
<keyword evidence="3" id="KW-1185">Reference proteome</keyword>
<sequence length="249" mass="27518">MVLVEEILDDEEVAPSAGAAKAKSPALRAGFLDKAKDKPLYPAEGSPEGHVSQETHKAHAEHKMNNDIHKGMNRGAQDNNNIDRPAWYTPDWPKDCQYNAPGCVLSELETSGHASELHARMVRDNIRWKESLEPGVKSIRLSFMQATDEDLKEVIERLKGNSDVTELDLSHNHVKDAGVQALVAALAAGAAPNLQELKLYNNEFGDLGQTMLTQGLPVFRKKLQVHWKEPAWAKFTKPAGKDEAVAKEE</sequence>
<organism evidence="2 3">
    <name type="scientific">Prorocentrum cordatum</name>
    <dbReference type="NCBI Taxonomy" id="2364126"/>
    <lineage>
        <taxon>Eukaryota</taxon>
        <taxon>Sar</taxon>
        <taxon>Alveolata</taxon>
        <taxon>Dinophyceae</taxon>
        <taxon>Prorocentrales</taxon>
        <taxon>Prorocentraceae</taxon>
        <taxon>Prorocentrum</taxon>
    </lineage>
</organism>
<evidence type="ECO:0000313" key="3">
    <source>
        <dbReference type="Proteomes" id="UP001189429"/>
    </source>
</evidence>
<dbReference type="SUPFAM" id="SSF52047">
    <property type="entry name" value="RNI-like"/>
    <property type="match status" value="1"/>
</dbReference>
<dbReference type="Pfam" id="PF13516">
    <property type="entry name" value="LRR_6"/>
    <property type="match status" value="1"/>
</dbReference>
<comment type="caution">
    <text evidence="2">The sequence shown here is derived from an EMBL/GenBank/DDBJ whole genome shotgun (WGS) entry which is preliminary data.</text>
</comment>
<dbReference type="Proteomes" id="UP001189429">
    <property type="component" value="Unassembled WGS sequence"/>
</dbReference>
<proteinExistence type="predicted"/>
<dbReference type="InterPro" id="IPR001611">
    <property type="entry name" value="Leu-rich_rpt"/>
</dbReference>
<evidence type="ECO:0000256" key="1">
    <source>
        <dbReference type="SAM" id="MobiDB-lite"/>
    </source>
</evidence>
<dbReference type="SMART" id="SM00368">
    <property type="entry name" value="LRR_RI"/>
    <property type="match status" value="2"/>
</dbReference>
<protein>
    <submittedName>
        <fullName evidence="2">Uncharacterized protein</fullName>
    </submittedName>
</protein>
<dbReference type="EMBL" id="CAUYUJ010016024">
    <property type="protein sequence ID" value="CAK0860932.1"/>
    <property type="molecule type" value="Genomic_DNA"/>
</dbReference>
<name>A0ABN9UNZ0_9DINO</name>